<feature type="transmembrane region" description="Helical" evidence="13">
    <location>
        <begin position="12"/>
        <end position="34"/>
    </location>
</feature>
<evidence type="ECO:0000256" key="1">
    <source>
        <dbReference type="ARBA" id="ARBA00001970"/>
    </source>
</evidence>
<feature type="transmembrane region" description="Helical" evidence="13">
    <location>
        <begin position="94"/>
        <end position="125"/>
    </location>
</feature>
<keyword evidence="5" id="KW-0349">Heme</keyword>
<dbReference type="GO" id="GO:0009055">
    <property type="term" value="F:electron transfer activity"/>
    <property type="evidence" value="ECO:0007669"/>
    <property type="project" value="InterPro"/>
</dbReference>
<dbReference type="EMBL" id="QQAX01000016">
    <property type="protein sequence ID" value="RDI42102.1"/>
    <property type="molecule type" value="Genomic_DNA"/>
</dbReference>
<keyword evidence="11 13" id="KW-0472">Membrane</keyword>
<dbReference type="InterPro" id="IPR052168">
    <property type="entry name" value="Cytochrome_b561_oxidase"/>
</dbReference>
<dbReference type="Gene3D" id="1.20.120.1770">
    <property type="match status" value="1"/>
</dbReference>
<comment type="caution">
    <text evidence="15">The sequence shown here is derived from an EMBL/GenBank/DDBJ whole genome shotgun (WGS) entry which is preliminary data.</text>
</comment>
<keyword evidence="8" id="KW-0249">Electron transport</keyword>
<dbReference type="SUPFAM" id="SSF81342">
    <property type="entry name" value="Transmembrane di-heme cytochromes"/>
    <property type="match status" value="1"/>
</dbReference>
<evidence type="ECO:0000256" key="5">
    <source>
        <dbReference type="ARBA" id="ARBA00022617"/>
    </source>
</evidence>
<proteinExistence type="inferred from homology"/>
<comment type="subcellular location">
    <subcellularLocation>
        <location evidence="2">Cell membrane</location>
        <topology evidence="2">Multi-pass membrane protein</topology>
    </subcellularLocation>
</comment>
<dbReference type="GO" id="GO:0005886">
    <property type="term" value="C:plasma membrane"/>
    <property type="evidence" value="ECO:0007669"/>
    <property type="project" value="UniProtKB-SubCell"/>
</dbReference>
<evidence type="ECO:0000313" key="15">
    <source>
        <dbReference type="EMBL" id="RDI42102.1"/>
    </source>
</evidence>
<evidence type="ECO:0000256" key="4">
    <source>
        <dbReference type="ARBA" id="ARBA00022475"/>
    </source>
</evidence>
<dbReference type="GO" id="GO:0022904">
    <property type="term" value="P:respiratory electron transport chain"/>
    <property type="evidence" value="ECO:0007669"/>
    <property type="project" value="InterPro"/>
</dbReference>
<feature type="domain" description="Cytochrome b561 bacterial/Ni-hydrogenase" evidence="14">
    <location>
        <begin position="9"/>
        <end position="158"/>
    </location>
</feature>
<keyword evidence="10" id="KW-0408">Iron</keyword>
<evidence type="ECO:0000256" key="9">
    <source>
        <dbReference type="ARBA" id="ARBA00022989"/>
    </source>
</evidence>
<dbReference type="GO" id="GO:0046872">
    <property type="term" value="F:metal ion binding"/>
    <property type="evidence" value="ECO:0007669"/>
    <property type="project" value="UniProtKB-KW"/>
</dbReference>
<evidence type="ECO:0000256" key="12">
    <source>
        <dbReference type="ARBA" id="ARBA00037975"/>
    </source>
</evidence>
<evidence type="ECO:0000313" key="16">
    <source>
        <dbReference type="Proteomes" id="UP000254720"/>
    </source>
</evidence>
<dbReference type="Pfam" id="PF01292">
    <property type="entry name" value="Ni_hydr_CYTB"/>
    <property type="match status" value="1"/>
</dbReference>
<feature type="transmembrane region" description="Helical" evidence="13">
    <location>
        <begin position="137"/>
        <end position="158"/>
    </location>
</feature>
<name>A0A370GE71_9COXI</name>
<feature type="transmembrane region" description="Helical" evidence="13">
    <location>
        <begin position="54"/>
        <end position="74"/>
    </location>
</feature>
<evidence type="ECO:0000256" key="13">
    <source>
        <dbReference type="SAM" id="Phobius"/>
    </source>
</evidence>
<keyword evidence="16" id="KW-1185">Reference proteome</keyword>
<evidence type="ECO:0000256" key="3">
    <source>
        <dbReference type="ARBA" id="ARBA00022448"/>
    </source>
</evidence>
<evidence type="ECO:0000259" key="14">
    <source>
        <dbReference type="Pfam" id="PF01292"/>
    </source>
</evidence>
<keyword evidence="9 13" id="KW-1133">Transmembrane helix</keyword>
<evidence type="ECO:0000256" key="6">
    <source>
        <dbReference type="ARBA" id="ARBA00022692"/>
    </source>
</evidence>
<accession>A0A370GE71</accession>
<gene>
    <name evidence="15" type="ORF">C8D86_11656</name>
</gene>
<comment type="cofactor">
    <cofactor evidence="1">
        <name>heme b</name>
        <dbReference type="ChEBI" id="CHEBI:60344"/>
    </cofactor>
</comment>
<organism evidence="15 16">
    <name type="scientific">Aquicella lusitana</name>
    <dbReference type="NCBI Taxonomy" id="254246"/>
    <lineage>
        <taxon>Bacteria</taxon>
        <taxon>Pseudomonadati</taxon>
        <taxon>Pseudomonadota</taxon>
        <taxon>Gammaproteobacteria</taxon>
        <taxon>Legionellales</taxon>
        <taxon>Coxiellaceae</taxon>
        <taxon>Aquicella</taxon>
    </lineage>
</organism>
<reference evidence="15 16" key="1">
    <citation type="submission" date="2018-07" db="EMBL/GenBank/DDBJ databases">
        <title>Genomic Encyclopedia of Type Strains, Phase IV (KMG-IV): sequencing the most valuable type-strain genomes for metagenomic binning, comparative biology and taxonomic classification.</title>
        <authorList>
            <person name="Goeker M."/>
        </authorList>
    </citation>
    <scope>NUCLEOTIDE SEQUENCE [LARGE SCALE GENOMIC DNA]</scope>
    <source>
        <strain evidence="15 16">DSM 16500</strain>
    </source>
</reference>
<keyword evidence="7" id="KW-0479">Metal-binding</keyword>
<sequence>MLIKNTKNHYGIVAIFLHWIMAILIIGLLILGLYMVPLPISREKLNLYRWHKEFGMVVLILVVFRAAWRLSNIIPSLASLPPWEKFAARSVHYAFYVFMFAIPISGWIMSSAAGFSVSFFGLFLLPDLVLPDENLRIILTEIHKWLSYLLIAIIFLHISPL</sequence>
<dbReference type="Proteomes" id="UP000254720">
    <property type="component" value="Unassembled WGS sequence"/>
</dbReference>
<keyword evidence="4" id="KW-1003">Cell membrane</keyword>
<dbReference type="PANTHER" id="PTHR30529:SF1">
    <property type="entry name" value="CYTOCHROME B561 HOMOLOG 2"/>
    <property type="match status" value="1"/>
</dbReference>
<keyword evidence="3" id="KW-0813">Transport</keyword>
<evidence type="ECO:0000256" key="7">
    <source>
        <dbReference type="ARBA" id="ARBA00022723"/>
    </source>
</evidence>
<evidence type="ECO:0000256" key="8">
    <source>
        <dbReference type="ARBA" id="ARBA00022982"/>
    </source>
</evidence>
<dbReference type="GO" id="GO:0020037">
    <property type="term" value="F:heme binding"/>
    <property type="evidence" value="ECO:0007669"/>
    <property type="project" value="TreeGrafter"/>
</dbReference>
<dbReference type="InterPro" id="IPR011577">
    <property type="entry name" value="Cyt_b561_bac/Ni-Hgenase"/>
</dbReference>
<dbReference type="InterPro" id="IPR016174">
    <property type="entry name" value="Di-haem_cyt_TM"/>
</dbReference>
<protein>
    <submittedName>
        <fullName evidence="15">Cytochrome b561</fullName>
    </submittedName>
</protein>
<keyword evidence="6 13" id="KW-0812">Transmembrane</keyword>
<evidence type="ECO:0000256" key="10">
    <source>
        <dbReference type="ARBA" id="ARBA00023004"/>
    </source>
</evidence>
<evidence type="ECO:0000256" key="2">
    <source>
        <dbReference type="ARBA" id="ARBA00004651"/>
    </source>
</evidence>
<comment type="similarity">
    <text evidence="12">Belongs to the cytochrome b561 family.</text>
</comment>
<evidence type="ECO:0000256" key="11">
    <source>
        <dbReference type="ARBA" id="ARBA00023136"/>
    </source>
</evidence>
<dbReference type="PANTHER" id="PTHR30529">
    <property type="entry name" value="CYTOCHROME B561"/>
    <property type="match status" value="1"/>
</dbReference>
<dbReference type="RefSeq" id="WP_232058699.1">
    <property type="nucleotide sequence ID" value="NZ_LR699115.1"/>
</dbReference>
<dbReference type="AlphaFoldDB" id="A0A370GE71"/>